<organism evidence="1 2">
    <name type="scientific">Bacteroides stercoris ATCC 43183</name>
    <dbReference type="NCBI Taxonomy" id="449673"/>
    <lineage>
        <taxon>Bacteria</taxon>
        <taxon>Pseudomonadati</taxon>
        <taxon>Bacteroidota</taxon>
        <taxon>Bacteroidia</taxon>
        <taxon>Bacteroidales</taxon>
        <taxon>Bacteroidaceae</taxon>
        <taxon>Bacteroides</taxon>
    </lineage>
</organism>
<reference evidence="1 2" key="1">
    <citation type="submission" date="2007-11" db="EMBL/GenBank/DDBJ databases">
        <title>Draft genome sequence of Bacteroides stercoris(ATCC 43183).</title>
        <authorList>
            <person name="Sudarsanam P."/>
            <person name="Ley R."/>
            <person name="Guruge J."/>
            <person name="Turnbaugh P.J."/>
            <person name="Mahowald M."/>
            <person name="Liep D."/>
            <person name="Gordon J."/>
        </authorList>
    </citation>
    <scope>NUCLEOTIDE SEQUENCE [LARGE SCALE GENOMIC DNA]</scope>
    <source>
        <strain evidence="1 2">ATCC 43183</strain>
    </source>
</reference>
<reference evidence="1 2" key="2">
    <citation type="submission" date="2007-11" db="EMBL/GenBank/DDBJ databases">
        <authorList>
            <person name="Fulton L."/>
            <person name="Clifton S."/>
            <person name="Fulton B."/>
            <person name="Xu J."/>
            <person name="Minx P."/>
            <person name="Pepin K.H."/>
            <person name="Johnson M."/>
            <person name="Thiruvilangam P."/>
            <person name="Bhonagiri V."/>
            <person name="Nash W.E."/>
            <person name="Mardis E.R."/>
            <person name="Wilson R.K."/>
        </authorList>
    </citation>
    <scope>NUCLEOTIDE SEQUENCE [LARGE SCALE GENOMIC DNA]</scope>
    <source>
        <strain evidence="1 2">ATCC 43183</strain>
    </source>
</reference>
<accession>B0NM40</accession>
<sequence>MQDFAFHSPAAQPGRYFEGGGKRVLHTVCQDDGRAGKSLEMLDNQPFHSAGGDEQDAEIVGRQFVDILVIYEIDGEIFFQFVQDYFMGTAD</sequence>
<protein>
    <submittedName>
        <fullName evidence="1">Uncharacterized protein</fullName>
    </submittedName>
</protein>
<gene>
    <name evidence="1" type="ORF">BACSTE_00528</name>
</gene>
<evidence type="ECO:0000313" key="1">
    <source>
        <dbReference type="EMBL" id="EDS16398.1"/>
    </source>
</evidence>
<name>B0NM40_BACSE</name>
<dbReference type="EMBL" id="ABFZ02000016">
    <property type="protein sequence ID" value="EDS16398.1"/>
    <property type="molecule type" value="Genomic_DNA"/>
</dbReference>
<proteinExistence type="predicted"/>
<comment type="caution">
    <text evidence="1">The sequence shown here is derived from an EMBL/GenBank/DDBJ whole genome shotgun (WGS) entry which is preliminary data.</text>
</comment>
<dbReference type="AlphaFoldDB" id="B0NM40"/>
<dbReference type="HOGENOM" id="CLU_2420908_0_0_10"/>
<dbReference type="Proteomes" id="UP000004713">
    <property type="component" value="Unassembled WGS sequence"/>
</dbReference>
<evidence type="ECO:0000313" key="2">
    <source>
        <dbReference type="Proteomes" id="UP000004713"/>
    </source>
</evidence>